<gene>
    <name evidence="2" type="ORF">GCM10010411_88340</name>
</gene>
<keyword evidence="1" id="KW-1133">Transmembrane helix</keyword>
<keyword evidence="3" id="KW-1185">Reference proteome</keyword>
<name>A0ABN3QUJ4_9ACTN</name>
<accession>A0ABN3QUJ4</accession>
<keyword evidence="1" id="KW-0472">Membrane</keyword>
<dbReference type="Pfam" id="PF14023">
    <property type="entry name" value="Bestrophin-like"/>
    <property type="match status" value="1"/>
</dbReference>
<evidence type="ECO:0000256" key="1">
    <source>
        <dbReference type="SAM" id="Phobius"/>
    </source>
</evidence>
<organism evidence="2 3">
    <name type="scientific">Actinomadura fulvescens</name>
    <dbReference type="NCBI Taxonomy" id="46160"/>
    <lineage>
        <taxon>Bacteria</taxon>
        <taxon>Bacillati</taxon>
        <taxon>Actinomycetota</taxon>
        <taxon>Actinomycetes</taxon>
        <taxon>Streptosporangiales</taxon>
        <taxon>Thermomonosporaceae</taxon>
        <taxon>Actinomadura</taxon>
    </lineage>
</organism>
<feature type="transmembrane region" description="Helical" evidence="1">
    <location>
        <begin position="207"/>
        <end position="227"/>
    </location>
</feature>
<keyword evidence="1" id="KW-0812">Transmembrane</keyword>
<feature type="transmembrane region" description="Helical" evidence="1">
    <location>
        <begin position="6"/>
        <end position="26"/>
    </location>
</feature>
<sequence length="253" mass="27882">MLLQAVVIAIVAALAAIAVFGGLGRLRPEGWRQKEDEAAGTLVTDVIKTMFAFVFAFVVVTGMQHYNDARENTTKEASELMQVYWAAHGMPDPEHREIQGLVREYTSAVVNEEWRAMSDRRMSPRATATLDRLRDRLQQIEPRGDKMARMHDSALTSARNVSEARRLRALHAEQGLPGFLWIGLLVGAVLMICAPLLAGVQVTVRSVAMVGLLGAFVALAMFLIWNLNYPFGGGISVAPDAFRLITTRFSQVS</sequence>
<proteinExistence type="predicted"/>
<evidence type="ECO:0008006" key="4">
    <source>
        <dbReference type="Google" id="ProtNLM"/>
    </source>
</evidence>
<protein>
    <recommendedName>
        <fullName evidence="4">DUF4239 domain-containing protein</fullName>
    </recommendedName>
</protein>
<dbReference type="RefSeq" id="WP_410558261.1">
    <property type="nucleotide sequence ID" value="NZ_JAXCGB010000052.1"/>
</dbReference>
<feature type="transmembrane region" description="Helical" evidence="1">
    <location>
        <begin position="38"/>
        <end position="60"/>
    </location>
</feature>
<evidence type="ECO:0000313" key="3">
    <source>
        <dbReference type="Proteomes" id="UP001501509"/>
    </source>
</evidence>
<evidence type="ECO:0000313" key="2">
    <source>
        <dbReference type="EMBL" id="GAA2635627.1"/>
    </source>
</evidence>
<dbReference type="InterPro" id="IPR025333">
    <property type="entry name" value="DUF4239"/>
</dbReference>
<dbReference type="Proteomes" id="UP001501509">
    <property type="component" value="Unassembled WGS sequence"/>
</dbReference>
<comment type="caution">
    <text evidence="2">The sequence shown here is derived from an EMBL/GenBank/DDBJ whole genome shotgun (WGS) entry which is preliminary data.</text>
</comment>
<feature type="transmembrane region" description="Helical" evidence="1">
    <location>
        <begin position="179"/>
        <end position="200"/>
    </location>
</feature>
<dbReference type="EMBL" id="BAAATD010000020">
    <property type="protein sequence ID" value="GAA2635627.1"/>
    <property type="molecule type" value="Genomic_DNA"/>
</dbReference>
<reference evidence="2 3" key="1">
    <citation type="journal article" date="2019" name="Int. J. Syst. Evol. Microbiol.">
        <title>The Global Catalogue of Microorganisms (GCM) 10K type strain sequencing project: providing services to taxonomists for standard genome sequencing and annotation.</title>
        <authorList>
            <consortium name="The Broad Institute Genomics Platform"/>
            <consortium name="The Broad Institute Genome Sequencing Center for Infectious Disease"/>
            <person name="Wu L."/>
            <person name="Ma J."/>
        </authorList>
    </citation>
    <scope>NUCLEOTIDE SEQUENCE [LARGE SCALE GENOMIC DNA]</scope>
    <source>
        <strain evidence="2 3">JCM 6833</strain>
    </source>
</reference>